<dbReference type="InterPro" id="IPR039583">
    <property type="entry name" value="TCFL5/SOLH1/2"/>
</dbReference>
<sequence>MSAFSSACKTIPVSPSSREHTCDSVGLILSQGGCLSHDQGQMLGTELSLMEMTEVEYTHLQHLIQAQVEAQAGSPDGPDARGHPATVTVKDATGSTVISPFTTTQAIDLSTSTDEHCLVMPGEKTPASYAEVPGFVMARIRGENSPSEPPASSRTSSLKRSRSAARVCLEKRFNTVSADTPRNDIQSAVLTNFLTILQQSAEAHEAVIHPQMQKWMKTDRPNPFEVTNVGGVFNPVTNMCGQVFGHIPHMVESSKHQGLIIPKSFSFNVCPERVVTKAHHTSSSNPTEEKKLVNIKSNNDDVTPTASRKSGSARSSQPIKAAKAASESAGETGSSTRKRAQFCMSHSQRRERHNSKERERRRRIRLCCDELNMLVPFCDSDTDKVTTLQWTTAFLSYINKTYGDTFKEEFQTAFTEEKGLFLKSNPSPGQDTIHREMDETLSIPLAVEQ</sequence>
<evidence type="ECO:0000256" key="4">
    <source>
        <dbReference type="ARBA" id="ARBA00022871"/>
    </source>
</evidence>
<evidence type="ECO:0000256" key="7">
    <source>
        <dbReference type="ARBA" id="ARBA00023163"/>
    </source>
</evidence>
<dbReference type="GO" id="GO:0046983">
    <property type="term" value="F:protein dimerization activity"/>
    <property type="evidence" value="ECO:0007669"/>
    <property type="project" value="InterPro"/>
</dbReference>
<evidence type="ECO:0000256" key="1">
    <source>
        <dbReference type="ARBA" id="ARBA00004123"/>
    </source>
</evidence>
<dbReference type="Gene3D" id="4.10.280.10">
    <property type="entry name" value="Helix-loop-helix DNA-binding domain"/>
    <property type="match status" value="1"/>
</dbReference>
<name>A0A3B4VLW8_SERDU</name>
<reference evidence="11" key="2">
    <citation type="submission" date="2025-09" db="UniProtKB">
        <authorList>
            <consortium name="Ensembl"/>
        </authorList>
    </citation>
    <scope>IDENTIFICATION</scope>
</reference>
<keyword evidence="3" id="KW-0221">Differentiation</keyword>
<dbReference type="SMART" id="SM00353">
    <property type="entry name" value="HLH"/>
    <property type="match status" value="1"/>
</dbReference>
<proteinExistence type="predicted"/>
<dbReference type="GO" id="GO:0005634">
    <property type="term" value="C:nucleus"/>
    <property type="evidence" value="ECO:0007669"/>
    <property type="project" value="UniProtKB-SubCell"/>
</dbReference>
<evidence type="ECO:0000256" key="8">
    <source>
        <dbReference type="ARBA" id="ARBA00023242"/>
    </source>
</evidence>
<dbReference type="SUPFAM" id="SSF47459">
    <property type="entry name" value="HLH, helix-loop-helix DNA-binding domain"/>
    <property type="match status" value="1"/>
</dbReference>
<dbReference type="PROSITE" id="PS50888">
    <property type="entry name" value="BHLH"/>
    <property type="match status" value="1"/>
</dbReference>
<dbReference type="GO" id="GO:0000978">
    <property type="term" value="F:RNA polymerase II cis-regulatory region sequence-specific DNA binding"/>
    <property type="evidence" value="ECO:0007669"/>
    <property type="project" value="TreeGrafter"/>
</dbReference>
<dbReference type="OMA" id="DIQNVCE"/>
<dbReference type="STRING" id="41447.ENSSDUP00000031592"/>
<dbReference type="InterPro" id="IPR036638">
    <property type="entry name" value="HLH_DNA-bd_sf"/>
</dbReference>
<feature type="region of interest" description="Disordered" evidence="9">
    <location>
        <begin position="141"/>
        <end position="162"/>
    </location>
</feature>
<dbReference type="Proteomes" id="UP000261420">
    <property type="component" value="Unplaced"/>
</dbReference>
<accession>A0A3B4VLW8</accession>
<comment type="subcellular location">
    <subcellularLocation>
        <location evidence="1">Nucleus</location>
    </subcellularLocation>
</comment>
<evidence type="ECO:0000256" key="2">
    <source>
        <dbReference type="ARBA" id="ARBA00022473"/>
    </source>
</evidence>
<dbReference type="Pfam" id="PF00010">
    <property type="entry name" value="HLH"/>
    <property type="match status" value="1"/>
</dbReference>
<evidence type="ECO:0000256" key="6">
    <source>
        <dbReference type="ARBA" id="ARBA00023125"/>
    </source>
</evidence>
<evidence type="ECO:0000256" key="5">
    <source>
        <dbReference type="ARBA" id="ARBA00023015"/>
    </source>
</evidence>
<keyword evidence="5" id="KW-0805">Transcription regulation</keyword>
<dbReference type="Ensembl" id="ENSSDUT00000032136.1">
    <property type="protein sequence ID" value="ENSSDUP00000031592.1"/>
    <property type="gene ID" value="ENSSDUG00000022702.1"/>
</dbReference>
<evidence type="ECO:0000256" key="9">
    <source>
        <dbReference type="SAM" id="MobiDB-lite"/>
    </source>
</evidence>
<dbReference type="GO" id="GO:0030154">
    <property type="term" value="P:cell differentiation"/>
    <property type="evidence" value="ECO:0007669"/>
    <property type="project" value="UniProtKB-KW"/>
</dbReference>
<evidence type="ECO:0000256" key="3">
    <source>
        <dbReference type="ARBA" id="ARBA00022782"/>
    </source>
</evidence>
<dbReference type="InterPro" id="IPR011598">
    <property type="entry name" value="bHLH_dom"/>
</dbReference>
<feature type="compositionally biased region" description="Basic residues" evidence="9">
    <location>
        <begin position="347"/>
        <end position="360"/>
    </location>
</feature>
<dbReference type="PANTHER" id="PTHR15402">
    <property type="entry name" value="TRANSCRIPTION FACTOR-LIKE 5 PROTEIN"/>
    <property type="match status" value="1"/>
</dbReference>
<protein>
    <recommendedName>
        <fullName evidence="10">BHLH domain-containing protein</fullName>
    </recommendedName>
</protein>
<evidence type="ECO:0000259" key="10">
    <source>
        <dbReference type="PROSITE" id="PS50888"/>
    </source>
</evidence>
<keyword evidence="2" id="KW-0217">Developmental protein</keyword>
<keyword evidence="6" id="KW-0238">DNA-binding</keyword>
<dbReference type="AlphaFoldDB" id="A0A3B4VLW8"/>
<reference evidence="11" key="1">
    <citation type="submission" date="2025-08" db="UniProtKB">
        <authorList>
            <consortium name="Ensembl"/>
        </authorList>
    </citation>
    <scope>IDENTIFICATION</scope>
</reference>
<dbReference type="GO" id="GO:0007283">
    <property type="term" value="P:spermatogenesis"/>
    <property type="evidence" value="ECO:0007669"/>
    <property type="project" value="UniProtKB-KW"/>
</dbReference>
<dbReference type="GO" id="GO:0000981">
    <property type="term" value="F:DNA-binding transcription factor activity, RNA polymerase II-specific"/>
    <property type="evidence" value="ECO:0007669"/>
    <property type="project" value="TreeGrafter"/>
</dbReference>
<keyword evidence="8" id="KW-0539">Nucleus</keyword>
<feature type="region of interest" description="Disordered" evidence="9">
    <location>
        <begin position="277"/>
        <end position="360"/>
    </location>
</feature>
<dbReference type="GeneTree" id="ENSGT00390000002821"/>
<keyword evidence="12" id="KW-1185">Reference proteome</keyword>
<evidence type="ECO:0000313" key="11">
    <source>
        <dbReference type="Ensembl" id="ENSSDUP00000031592.1"/>
    </source>
</evidence>
<keyword evidence="4" id="KW-0744">Spermatogenesis</keyword>
<dbReference type="PANTHER" id="PTHR15402:SF2">
    <property type="entry name" value="TRANSCRIPTION FACTOR LIKE 5"/>
    <property type="match status" value="1"/>
</dbReference>
<feature type="compositionally biased region" description="Polar residues" evidence="9">
    <location>
        <begin position="295"/>
        <end position="318"/>
    </location>
</feature>
<feature type="domain" description="BHLH" evidence="10">
    <location>
        <begin position="348"/>
        <end position="398"/>
    </location>
</feature>
<organism evidence="11 12">
    <name type="scientific">Seriola dumerili</name>
    <name type="common">Greater amberjack</name>
    <name type="synonym">Caranx dumerili</name>
    <dbReference type="NCBI Taxonomy" id="41447"/>
    <lineage>
        <taxon>Eukaryota</taxon>
        <taxon>Metazoa</taxon>
        <taxon>Chordata</taxon>
        <taxon>Craniata</taxon>
        <taxon>Vertebrata</taxon>
        <taxon>Euteleostomi</taxon>
        <taxon>Actinopterygii</taxon>
        <taxon>Neopterygii</taxon>
        <taxon>Teleostei</taxon>
        <taxon>Neoteleostei</taxon>
        <taxon>Acanthomorphata</taxon>
        <taxon>Carangaria</taxon>
        <taxon>Carangiformes</taxon>
        <taxon>Carangidae</taxon>
        <taxon>Seriola</taxon>
    </lineage>
</organism>
<dbReference type="FunFam" id="4.10.280.10:FF:000057">
    <property type="entry name" value="transcription factor-like 5 protein-like"/>
    <property type="match status" value="1"/>
</dbReference>
<evidence type="ECO:0000313" key="12">
    <source>
        <dbReference type="Proteomes" id="UP000261420"/>
    </source>
</evidence>
<feature type="compositionally biased region" description="Low complexity" evidence="9">
    <location>
        <begin position="320"/>
        <end position="335"/>
    </location>
</feature>
<keyword evidence="7" id="KW-0804">Transcription</keyword>